<dbReference type="Pfam" id="PF04191">
    <property type="entry name" value="PEMT"/>
    <property type="match status" value="1"/>
</dbReference>
<dbReference type="GO" id="GO:0016740">
    <property type="term" value="F:transferase activity"/>
    <property type="evidence" value="ECO:0007669"/>
    <property type="project" value="UniProtKB-ARBA"/>
</dbReference>
<evidence type="ECO:0000256" key="4">
    <source>
        <dbReference type="ARBA" id="ARBA00023136"/>
    </source>
</evidence>
<evidence type="ECO:0000313" key="7">
    <source>
        <dbReference type="Proteomes" id="UP000554965"/>
    </source>
</evidence>
<comment type="caution">
    <text evidence="6">The sequence shown here is derived from an EMBL/GenBank/DDBJ whole genome shotgun (WGS) entry which is preliminary data.</text>
</comment>
<proteinExistence type="predicted"/>
<dbReference type="RefSeq" id="WP_186243995.1">
    <property type="nucleotide sequence ID" value="NZ_OCTY01000002.1"/>
</dbReference>
<keyword evidence="7" id="KW-1185">Reference proteome</keyword>
<dbReference type="EMBL" id="OCTY01000002">
    <property type="protein sequence ID" value="SOJ56369.1"/>
    <property type="molecule type" value="Genomic_DNA"/>
</dbReference>
<reference evidence="6 7" key="1">
    <citation type="submission" date="2017-10" db="EMBL/GenBank/DDBJ databases">
        <authorList>
            <consortium name="Urmite Genomes"/>
        </authorList>
    </citation>
    <scope>NUCLEOTIDE SEQUENCE [LARGE SCALE GENOMIC DNA]</scope>
    <source>
        <strain evidence="6 7">FB-527</strain>
    </source>
</reference>
<evidence type="ECO:0008006" key="8">
    <source>
        <dbReference type="Google" id="ProtNLM"/>
    </source>
</evidence>
<evidence type="ECO:0000256" key="2">
    <source>
        <dbReference type="ARBA" id="ARBA00022692"/>
    </source>
</evidence>
<dbReference type="GO" id="GO:0012505">
    <property type="term" value="C:endomembrane system"/>
    <property type="evidence" value="ECO:0007669"/>
    <property type="project" value="UniProtKB-SubCell"/>
</dbReference>
<comment type="subcellular location">
    <subcellularLocation>
        <location evidence="1">Endomembrane system</location>
        <topology evidence="1">Multi-pass membrane protein</topology>
    </subcellularLocation>
</comment>
<evidence type="ECO:0000256" key="1">
    <source>
        <dbReference type="ARBA" id="ARBA00004127"/>
    </source>
</evidence>
<dbReference type="AlphaFoldDB" id="A0A7Z7NBV8"/>
<accession>A0A7Z7NBV8</accession>
<protein>
    <recommendedName>
        <fullName evidence="8">Isoprenylcysteine carboxylmethyltransferase family protein</fullName>
    </recommendedName>
</protein>
<evidence type="ECO:0000313" key="6">
    <source>
        <dbReference type="EMBL" id="SOJ56369.1"/>
    </source>
</evidence>
<organism evidence="6 7">
    <name type="scientific">Mycobacterium simulans</name>
    <dbReference type="NCBI Taxonomy" id="627089"/>
    <lineage>
        <taxon>Bacteria</taxon>
        <taxon>Bacillati</taxon>
        <taxon>Actinomycetota</taxon>
        <taxon>Actinomycetes</taxon>
        <taxon>Mycobacteriales</taxon>
        <taxon>Mycobacteriaceae</taxon>
        <taxon>Mycobacterium</taxon>
    </lineage>
</organism>
<gene>
    <name evidence="6" type="ORF">MSIMFB_03846</name>
</gene>
<evidence type="ECO:0000256" key="3">
    <source>
        <dbReference type="ARBA" id="ARBA00022989"/>
    </source>
</evidence>
<keyword evidence="3 5" id="KW-1133">Transmembrane helix</keyword>
<dbReference type="PANTHER" id="PTHR12714:SF9">
    <property type="entry name" value="PROTEIN-S-ISOPRENYLCYSTEINE O-METHYLTRANSFERASE"/>
    <property type="match status" value="1"/>
</dbReference>
<feature type="transmembrane region" description="Helical" evidence="5">
    <location>
        <begin position="45"/>
        <end position="67"/>
    </location>
</feature>
<dbReference type="Proteomes" id="UP000554965">
    <property type="component" value="Unassembled WGS sequence"/>
</dbReference>
<sequence length="206" mass="23081">MTAEGNWPLMNTPLLVLYVLNFLMIIVTPRIFFRKDGAFNLRWWLTALPFGLCPAALVVAWVTGLAPYRPRSWDAPSELLAVLLAAGSLSLLFFTLGTHRVPISLWHQVNDAPRHIVTEGAYRRIRHPFYASYLLAVTGAVVFFPHWTTIALAIYVGVVLNAPAAKEERKLLGSEYGTEYAQYLARTGRFVPRLRQPCAPVAEVTT</sequence>
<keyword evidence="2 5" id="KW-0812">Transmembrane</keyword>
<dbReference type="Gene3D" id="1.20.120.1630">
    <property type="match status" value="1"/>
</dbReference>
<feature type="transmembrane region" description="Helical" evidence="5">
    <location>
        <begin position="133"/>
        <end position="160"/>
    </location>
</feature>
<feature type="transmembrane region" description="Helical" evidence="5">
    <location>
        <begin position="15"/>
        <end position="33"/>
    </location>
</feature>
<dbReference type="InterPro" id="IPR007318">
    <property type="entry name" value="Phopholipid_MeTrfase"/>
</dbReference>
<feature type="transmembrane region" description="Helical" evidence="5">
    <location>
        <begin position="79"/>
        <end position="97"/>
    </location>
</feature>
<evidence type="ECO:0000256" key="5">
    <source>
        <dbReference type="SAM" id="Phobius"/>
    </source>
</evidence>
<keyword evidence="4 5" id="KW-0472">Membrane</keyword>
<dbReference type="PANTHER" id="PTHR12714">
    <property type="entry name" value="PROTEIN-S ISOPRENYLCYSTEINE O-METHYLTRANSFERASE"/>
    <property type="match status" value="1"/>
</dbReference>
<name>A0A7Z7NBV8_9MYCO</name>